<keyword evidence="2" id="KW-1185">Reference proteome</keyword>
<comment type="caution">
    <text evidence="1">The sequence shown here is derived from an EMBL/GenBank/DDBJ whole genome shotgun (WGS) entry which is preliminary data.</text>
</comment>
<evidence type="ECO:0000313" key="2">
    <source>
        <dbReference type="Proteomes" id="UP000237000"/>
    </source>
</evidence>
<name>A0A2P5AEW4_TREOI</name>
<sequence>KQERVPNTPYFLFLPSELFFSSSVTILPSSCDFPPTDKKPPRSLSLMCLRCGRAHAVFLTIDAALILQSWQSNRNHRRRPVLSPLSY</sequence>
<dbReference type="EMBL" id="JXTC01000900">
    <property type="protein sequence ID" value="PON35080.1"/>
    <property type="molecule type" value="Genomic_DNA"/>
</dbReference>
<evidence type="ECO:0000313" key="1">
    <source>
        <dbReference type="EMBL" id="PON35080.1"/>
    </source>
</evidence>
<proteinExistence type="predicted"/>
<organism evidence="1 2">
    <name type="scientific">Trema orientale</name>
    <name type="common">Charcoal tree</name>
    <name type="synonym">Celtis orientalis</name>
    <dbReference type="NCBI Taxonomy" id="63057"/>
    <lineage>
        <taxon>Eukaryota</taxon>
        <taxon>Viridiplantae</taxon>
        <taxon>Streptophyta</taxon>
        <taxon>Embryophyta</taxon>
        <taxon>Tracheophyta</taxon>
        <taxon>Spermatophyta</taxon>
        <taxon>Magnoliopsida</taxon>
        <taxon>eudicotyledons</taxon>
        <taxon>Gunneridae</taxon>
        <taxon>Pentapetalae</taxon>
        <taxon>rosids</taxon>
        <taxon>fabids</taxon>
        <taxon>Rosales</taxon>
        <taxon>Cannabaceae</taxon>
        <taxon>Trema</taxon>
    </lineage>
</organism>
<feature type="non-terminal residue" evidence="1">
    <location>
        <position position="1"/>
    </location>
</feature>
<reference evidence="2" key="1">
    <citation type="submission" date="2016-06" db="EMBL/GenBank/DDBJ databases">
        <title>Parallel loss of symbiosis genes in relatives of nitrogen-fixing non-legume Parasponia.</title>
        <authorList>
            <person name="Van Velzen R."/>
            <person name="Holmer R."/>
            <person name="Bu F."/>
            <person name="Rutten L."/>
            <person name="Van Zeijl A."/>
            <person name="Liu W."/>
            <person name="Santuari L."/>
            <person name="Cao Q."/>
            <person name="Sharma T."/>
            <person name="Shen D."/>
            <person name="Roswanjaya Y."/>
            <person name="Wardhani T."/>
            <person name="Kalhor M.S."/>
            <person name="Jansen J."/>
            <person name="Van den Hoogen J."/>
            <person name="Gungor B."/>
            <person name="Hartog M."/>
            <person name="Hontelez J."/>
            <person name="Verver J."/>
            <person name="Yang W.-C."/>
            <person name="Schijlen E."/>
            <person name="Repin R."/>
            <person name="Schilthuizen M."/>
            <person name="Schranz E."/>
            <person name="Heidstra R."/>
            <person name="Miyata K."/>
            <person name="Fedorova E."/>
            <person name="Kohlen W."/>
            <person name="Bisseling T."/>
            <person name="Smit S."/>
            <person name="Geurts R."/>
        </authorList>
    </citation>
    <scope>NUCLEOTIDE SEQUENCE [LARGE SCALE GENOMIC DNA]</scope>
    <source>
        <strain evidence="2">cv. RG33-2</strain>
    </source>
</reference>
<dbReference type="Proteomes" id="UP000237000">
    <property type="component" value="Unassembled WGS sequence"/>
</dbReference>
<accession>A0A2P5AEW4</accession>
<dbReference type="AlphaFoldDB" id="A0A2P5AEW4"/>
<gene>
    <name evidence="1" type="ORF">TorRG33x02_352190</name>
</gene>
<protein>
    <submittedName>
        <fullName evidence="1">Uncharacterized protein</fullName>
    </submittedName>
</protein>
<dbReference type="InParanoid" id="A0A2P5AEW4"/>